<comment type="caution">
    <text evidence="1">The sequence shown here is derived from an EMBL/GenBank/DDBJ whole genome shotgun (WGS) entry which is preliminary data.</text>
</comment>
<reference evidence="1" key="1">
    <citation type="submission" date="2021-06" db="EMBL/GenBank/DDBJ databases">
        <authorList>
            <person name="Kallberg Y."/>
            <person name="Tangrot J."/>
            <person name="Rosling A."/>
        </authorList>
    </citation>
    <scope>NUCLEOTIDE SEQUENCE</scope>
    <source>
        <strain evidence="1">AZ414A</strain>
    </source>
</reference>
<protein>
    <submittedName>
        <fullName evidence="1">5288_t:CDS:1</fullName>
    </submittedName>
</protein>
<gene>
    <name evidence="1" type="ORF">DEBURN_LOCUS643</name>
</gene>
<dbReference type="AlphaFoldDB" id="A0A9N8V469"/>
<accession>A0A9N8V469</accession>
<evidence type="ECO:0000313" key="2">
    <source>
        <dbReference type="Proteomes" id="UP000789706"/>
    </source>
</evidence>
<dbReference type="Proteomes" id="UP000789706">
    <property type="component" value="Unassembled WGS sequence"/>
</dbReference>
<dbReference type="EMBL" id="CAJVPK010000022">
    <property type="protein sequence ID" value="CAG8434087.1"/>
    <property type="molecule type" value="Genomic_DNA"/>
</dbReference>
<name>A0A9N8V469_9GLOM</name>
<sequence length="144" mass="15718">MFRIVLTEGIVGGFKPATVRRRVEIEGDENGGVIINITPKSKGEDDIVLRGVLTSQQVGAFVNDTKTILTGLPTENPMGGQDIYGFDTSIEFYSDGFEWRNGGPEGCGGEESEFSPTPQQKALFQELVQKIISISEQYAIQSVQ</sequence>
<keyword evidence="2" id="KW-1185">Reference proteome</keyword>
<evidence type="ECO:0000313" key="1">
    <source>
        <dbReference type="EMBL" id="CAG8434087.1"/>
    </source>
</evidence>
<dbReference type="OrthoDB" id="5366606at2759"/>
<organism evidence="1 2">
    <name type="scientific">Diversispora eburnea</name>
    <dbReference type="NCBI Taxonomy" id="1213867"/>
    <lineage>
        <taxon>Eukaryota</taxon>
        <taxon>Fungi</taxon>
        <taxon>Fungi incertae sedis</taxon>
        <taxon>Mucoromycota</taxon>
        <taxon>Glomeromycotina</taxon>
        <taxon>Glomeromycetes</taxon>
        <taxon>Diversisporales</taxon>
        <taxon>Diversisporaceae</taxon>
        <taxon>Diversispora</taxon>
    </lineage>
</organism>
<proteinExistence type="predicted"/>